<evidence type="ECO:0000313" key="2">
    <source>
        <dbReference type="EMBL" id="SEH86254.1"/>
    </source>
</evidence>
<dbReference type="InterPro" id="IPR051531">
    <property type="entry name" value="N-acetyltransferase"/>
</dbReference>
<dbReference type="InterPro" id="IPR016181">
    <property type="entry name" value="Acyl_CoA_acyltransferase"/>
</dbReference>
<protein>
    <submittedName>
        <fullName evidence="2">Acyl-coa n-acyltransferase</fullName>
    </submittedName>
</protein>
<dbReference type="Pfam" id="PF13302">
    <property type="entry name" value="Acetyltransf_3"/>
    <property type="match status" value="1"/>
</dbReference>
<reference evidence="3" key="1">
    <citation type="submission" date="2016-09" db="EMBL/GenBank/DDBJ databases">
        <authorList>
            <person name="Koehorst J."/>
        </authorList>
    </citation>
    <scope>NUCLEOTIDE SEQUENCE [LARGE SCALE GENOMIC DNA]</scope>
</reference>
<sequence length="195" mass="22165">MLSSFKPVTMHPSHIPVCLFQSARLDFRKLAEGDFAALCAILQDERTMYAWEHGFTAEEVRAWVDKNLHRYETDGFSYFAAIRRDTGELIGVMGPLMEEVEDTRHIGIAYILRRDCWHCGYAAEGAAACLQYAFEELHAEQVIAQIRPENTASRRVAERLGMTVTGQFVKTYRGKDMPHLIYAIGRAQAQAFMQA</sequence>
<evidence type="ECO:0000313" key="3">
    <source>
        <dbReference type="Proteomes" id="UP000176204"/>
    </source>
</evidence>
<name>A0A1H6LCW0_9BACT</name>
<organism evidence="2 3">
    <name type="scientific">Akkermansia glycaniphila</name>
    <dbReference type="NCBI Taxonomy" id="1679444"/>
    <lineage>
        <taxon>Bacteria</taxon>
        <taxon>Pseudomonadati</taxon>
        <taxon>Verrucomicrobiota</taxon>
        <taxon>Verrucomicrobiia</taxon>
        <taxon>Verrucomicrobiales</taxon>
        <taxon>Akkermansiaceae</taxon>
        <taxon>Akkermansia</taxon>
    </lineage>
</organism>
<dbReference type="PANTHER" id="PTHR43792">
    <property type="entry name" value="GNAT FAMILY, PUTATIVE (AFU_ORTHOLOGUE AFUA_3G00765)-RELATED-RELATED"/>
    <property type="match status" value="1"/>
</dbReference>
<keyword evidence="2" id="KW-0012">Acyltransferase</keyword>
<dbReference type="STRING" id="1679444.PYTT_1284"/>
<dbReference type="SUPFAM" id="SSF55729">
    <property type="entry name" value="Acyl-CoA N-acyltransferases (Nat)"/>
    <property type="match status" value="1"/>
</dbReference>
<feature type="domain" description="N-acetyltransferase" evidence="1">
    <location>
        <begin position="25"/>
        <end position="187"/>
    </location>
</feature>
<accession>A0A1H6LCW0</accession>
<dbReference type="Gene3D" id="3.40.630.30">
    <property type="match status" value="1"/>
</dbReference>
<keyword evidence="2" id="KW-0808">Transferase</keyword>
<dbReference type="KEGG" id="agl:PYTT_1284"/>
<dbReference type="PROSITE" id="PS51186">
    <property type="entry name" value="GNAT"/>
    <property type="match status" value="1"/>
</dbReference>
<keyword evidence="3" id="KW-1185">Reference proteome</keyword>
<gene>
    <name evidence="2" type="ORF">PYTT_1284</name>
</gene>
<dbReference type="GO" id="GO:0016747">
    <property type="term" value="F:acyltransferase activity, transferring groups other than amino-acyl groups"/>
    <property type="evidence" value="ECO:0007669"/>
    <property type="project" value="InterPro"/>
</dbReference>
<dbReference type="EMBL" id="LT629973">
    <property type="protein sequence ID" value="SEH86254.1"/>
    <property type="molecule type" value="Genomic_DNA"/>
</dbReference>
<proteinExistence type="predicted"/>
<dbReference type="PANTHER" id="PTHR43792:SF1">
    <property type="entry name" value="N-ACETYLTRANSFERASE DOMAIN-CONTAINING PROTEIN"/>
    <property type="match status" value="1"/>
</dbReference>
<evidence type="ECO:0000259" key="1">
    <source>
        <dbReference type="PROSITE" id="PS51186"/>
    </source>
</evidence>
<dbReference type="InterPro" id="IPR000182">
    <property type="entry name" value="GNAT_dom"/>
</dbReference>
<dbReference type="AlphaFoldDB" id="A0A1H6LCW0"/>
<dbReference type="Proteomes" id="UP000176204">
    <property type="component" value="Chromosome I"/>
</dbReference>